<evidence type="ECO:0000259" key="5">
    <source>
        <dbReference type="Pfam" id="PF24883"/>
    </source>
</evidence>
<dbReference type="SUPFAM" id="SSF117281">
    <property type="entry name" value="Kelch motif"/>
    <property type="match status" value="1"/>
</dbReference>
<organism evidence="6 7">
    <name type="scientific">Aspergillus kawachii</name>
    <name type="common">White koji mold</name>
    <name type="synonym">Aspergillus awamori var. kawachi</name>
    <dbReference type="NCBI Taxonomy" id="1069201"/>
    <lineage>
        <taxon>Eukaryota</taxon>
        <taxon>Fungi</taxon>
        <taxon>Dikarya</taxon>
        <taxon>Ascomycota</taxon>
        <taxon>Pezizomycotina</taxon>
        <taxon>Eurotiomycetes</taxon>
        <taxon>Eurotiomycetidae</taxon>
        <taxon>Eurotiales</taxon>
        <taxon>Aspergillaceae</taxon>
        <taxon>Aspergillus</taxon>
        <taxon>Aspergillus subgen. Circumdati</taxon>
    </lineage>
</organism>
<dbReference type="InterPro" id="IPR056125">
    <property type="entry name" value="DUF7708"/>
</dbReference>
<feature type="compositionally biased region" description="Polar residues" evidence="3">
    <location>
        <begin position="1103"/>
        <end position="1123"/>
    </location>
</feature>
<dbReference type="Pfam" id="PF24681">
    <property type="entry name" value="Kelch_KLHDC2_KLHL20_DRC7"/>
    <property type="match status" value="1"/>
</dbReference>
<feature type="compositionally biased region" description="Low complexity" evidence="3">
    <location>
        <begin position="1211"/>
        <end position="1227"/>
    </location>
</feature>
<gene>
    <name evidence="6" type="ORF">RIB2604_01503990</name>
</gene>
<dbReference type="InterPro" id="IPR056884">
    <property type="entry name" value="NPHP3-like_N"/>
</dbReference>
<dbReference type="InterPro" id="IPR015915">
    <property type="entry name" value="Kelch-typ_b-propeller"/>
</dbReference>
<dbReference type="PANTHER" id="PTHR10039:SF14">
    <property type="entry name" value="NACHT DOMAIN-CONTAINING PROTEIN"/>
    <property type="match status" value="1"/>
</dbReference>
<feature type="compositionally biased region" description="Polar residues" evidence="3">
    <location>
        <begin position="1032"/>
        <end position="1045"/>
    </location>
</feature>
<feature type="region of interest" description="Disordered" evidence="3">
    <location>
        <begin position="1185"/>
        <end position="1236"/>
    </location>
</feature>
<dbReference type="Proteomes" id="UP000075230">
    <property type="component" value="Unassembled WGS sequence"/>
</dbReference>
<evidence type="ECO:0000256" key="3">
    <source>
        <dbReference type="SAM" id="MobiDB-lite"/>
    </source>
</evidence>
<dbReference type="EMBL" id="BCWF01000015">
    <property type="protein sequence ID" value="GAT22366.1"/>
    <property type="molecule type" value="Genomic_DNA"/>
</dbReference>
<feature type="coiled-coil region" evidence="2">
    <location>
        <begin position="217"/>
        <end position="272"/>
    </location>
</feature>
<feature type="region of interest" description="Disordered" evidence="3">
    <location>
        <begin position="1103"/>
        <end position="1133"/>
    </location>
</feature>
<sequence>MPEDSSENVGGTGSTAFARALEEYINKPRSARSKTPHFLKKLQEQQRSGANLTGDAVKKDLFLLDRQATDRTAARAARKILGPVIQVLNTYSGIVETLVSADPMPTAIIWGCLKSVIDCSQRFLELYEKISDQIKRLNTHITVLTEYEDLFDHSATMRELLQASYIDIIRFWRRVDKECNRCVANRAFRAIAPFSTEKLDGIITSIGDTADSMSRLIPAVQERLDRGERENAAEERRLAGIAREEQAALIQMYAEETEKRKEERRLQRQEEVRKWLRDGTMPLNGSNFRHRDSKLAQRSPGTCDWVFEHATFKVWMDKDSPASQVWVKASPGAGKTVLTASAVEKLEATSAENAAVIYHYFTFDEEFPALLVYRCLAEQLVNRLGKQTGDVPKDIHKFTQEGATTANIEDVKQVIRMLLEEMAVTYIFLDGLDEECETENRKKELCKVLEFFGELSRAMPRRLRIWYSSQHRTCLDAPLSSLPSIEITKELNSHDIEHYLLDKIEDLKSLEFDAGYIRLIIGDLREKADGCFLWASLMLDSMSDAVTLHKVQSIIEEGLPDSYEKYYQRKMDSIRPGLKEFVSIILSCIVHAKRPLRLDELCECTAMVKAIEGQNIDRSQKIKKSKVLELCQPLVQIHESDGPAGTISICMLTHGSVKNFLLKNPGILANNSNPPAYALTNDVLANVCLKYLLQPRYQQLLTREGETFVDCDGEDILNHHLLSYAAKYWDKHLDGVNYSLDYCQKASSFIRSPQFFTLLQVQSLFVDGQFRFWYSTYRPWAGRHIKRVFPHWLDDNCNEPFAKDYASFVGEWGPLLDRETSITGAFAGEIDRCFPGALGPNNYLHKGPSRYRSLMFTAETEPTEPPIRCFEGVDETGRYLTVLNLEKVEDGLQFCCEHWHLNGRKPELQRTQKLYASASTWSLYEYPLTENVPGRPRLVSFTKDLKFIRIGSQLFVKGVDHDYTPLPVTDPDEDYFDEMASNNHMVAVSTRRQISKSDVEIPGAVTGDVRIVDYADIAIQKREEEVSELDQRSTAAPTSTADTQPTPTVTKSSDDDSDSGTIDTDITSESSLKLEDPDEFQPSTEKDKALELATKVSNYTDELMKSSSESAGNSAYTSWSEGSTDLDDEMEDEEQWNDWDLEHLELEELDVEEKGSFLGSDNDGYSSGDERKDALELHDDLASELSESDNASDALEKRSDMLPLDSDGSDVESVGSSTNYSVSSSEYGSDDENRGILENMMTGNKTTSTEGTRRTSIQVYDATRKERIPVFHFTCFIKDRLFDSPPVFHPSKPLLVWPLGDREILFANYEKNTYFTRGLCRSGYGSCHIFIKAHFSSDGRHLHLAALEAREAAKSDKEEASVLLSLQVSTHRLSEHKTASSPPRMIFRTTVELGNTPKLSVSNLPHFLTWSDTHLFFTSRNNKLDVLRIPLFRPPGDNVDLNICSLQEPIFLPRSVEARNMYFFPSQETTKKSSRKKDMKSGTLILGAQTCLPSQGILVPRHMCYPPIAVFLREDKDLVWACRSSVDEGRKINNACGRLRGKFESFDHNEDLIALAAFGLLGSVHAPPSRSSGRWVNLASIPTPRQEHGTVAIGNSTIAIVGGIAPRDNGTTAVITDLVQLYDITSNTWRTGSASPFKVNHPNLASVDPNKLYLLGGLTDVPPPKGQPLGMNWIASKDCYVYDAATDTWAEIASMPNGTERGSSVVGVHNEMIYLARGMTVLQTEYQDAINSVISFRTTSGLWQRLESAAAELPASRQHATGLVIGDTFYVIGGRRYGQMYH</sequence>
<dbReference type="Pfam" id="PF24809">
    <property type="entry name" value="DUF7708"/>
    <property type="match status" value="1"/>
</dbReference>
<evidence type="ECO:0000313" key="7">
    <source>
        <dbReference type="Proteomes" id="UP000075230"/>
    </source>
</evidence>
<dbReference type="Gene3D" id="3.40.50.300">
    <property type="entry name" value="P-loop containing nucleotide triphosphate hydrolases"/>
    <property type="match status" value="1"/>
</dbReference>
<keyword evidence="2" id="KW-0175">Coiled coil</keyword>
<dbReference type="Pfam" id="PF24883">
    <property type="entry name" value="NPHP3_N"/>
    <property type="match status" value="1"/>
</dbReference>
<keyword evidence="1" id="KW-0677">Repeat</keyword>
<dbReference type="SUPFAM" id="SSF52540">
    <property type="entry name" value="P-loop containing nucleoside triphosphate hydrolases"/>
    <property type="match status" value="1"/>
</dbReference>
<proteinExistence type="predicted"/>
<dbReference type="PANTHER" id="PTHR10039">
    <property type="entry name" value="AMELOGENIN"/>
    <property type="match status" value="1"/>
</dbReference>
<dbReference type="VEuPathDB" id="FungiDB:ASPFODRAFT_29274"/>
<feature type="domain" description="DUF7708" evidence="4">
    <location>
        <begin position="82"/>
        <end position="217"/>
    </location>
</feature>
<feature type="compositionally biased region" description="Acidic residues" evidence="3">
    <location>
        <begin position="1124"/>
        <end position="1133"/>
    </location>
</feature>
<protein>
    <submittedName>
        <fullName evidence="6">Uncharacterized protein</fullName>
    </submittedName>
</protein>
<accession>A0A146F8R3</accession>
<evidence type="ECO:0000256" key="2">
    <source>
        <dbReference type="SAM" id="Coils"/>
    </source>
</evidence>
<evidence type="ECO:0000313" key="6">
    <source>
        <dbReference type="EMBL" id="GAT22366.1"/>
    </source>
</evidence>
<evidence type="ECO:0000256" key="1">
    <source>
        <dbReference type="ARBA" id="ARBA00022737"/>
    </source>
</evidence>
<feature type="compositionally biased region" description="Low complexity" evidence="3">
    <location>
        <begin position="1059"/>
        <end position="1071"/>
    </location>
</feature>
<reference evidence="7" key="2">
    <citation type="submission" date="2016-02" db="EMBL/GenBank/DDBJ databases">
        <title>Genome sequencing of Aspergillus luchuensis NBRC 4314.</title>
        <authorList>
            <person name="Yamada O."/>
        </authorList>
    </citation>
    <scope>NUCLEOTIDE SEQUENCE [LARGE SCALE GENOMIC DNA]</scope>
    <source>
        <strain evidence="7">RIB 2604</strain>
    </source>
</reference>
<dbReference type="InterPro" id="IPR027417">
    <property type="entry name" value="P-loop_NTPase"/>
</dbReference>
<feature type="region of interest" description="Disordered" evidence="3">
    <location>
        <begin position="1024"/>
        <end position="1089"/>
    </location>
</feature>
<name>A0A146F8R3_ASPKA</name>
<feature type="domain" description="Nephrocystin 3-like N-terminal" evidence="5">
    <location>
        <begin position="301"/>
        <end position="469"/>
    </location>
</feature>
<dbReference type="VEuPathDB" id="FungiDB:ASPFODRAFT_125007"/>
<dbReference type="Gene3D" id="2.120.10.80">
    <property type="entry name" value="Kelch-type beta propeller"/>
    <property type="match status" value="1"/>
</dbReference>
<comment type="caution">
    <text evidence="6">The sequence shown here is derived from an EMBL/GenBank/DDBJ whole genome shotgun (WGS) entry which is preliminary data.</text>
</comment>
<evidence type="ECO:0000259" key="4">
    <source>
        <dbReference type="Pfam" id="PF24809"/>
    </source>
</evidence>
<reference evidence="6 7" key="1">
    <citation type="journal article" date="2016" name="DNA Res.">
        <title>Genome sequence of Aspergillus luchuensis NBRC 4314.</title>
        <authorList>
            <person name="Yamada O."/>
            <person name="Machida M."/>
            <person name="Hosoyama A."/>
            <person name="Goto M."/>
            <person name="Takahashi T."/>
            <person name="Futagami T."/>
            <person name="Yamagata Y."/>
            <person name="Takeuchi M."/>
            <person name="Kobayashi T."/>
            <person name="Koike H."/>
            <person name="Abe K."/>
            <person name="Asai K."/>
            <person name="Arita M."/>
            <person name="Fujita N."/>
            <person name="Fukuda K."/>
            <person name="Higa K."/>
            <person name="Horikawa H."/>
            <person name="Ishikawa T."/>
            <person name="Jinno K."/>
            <person name="Kato Y."/>
            <person name="Kirimura K."/>
            <person name="Mizutani O."/>
            <person name="Nakasone K."/>
            <person name="Sano M."/>
            <person name="Shiraishi Y."/>
            <person name="Tsukahara M."/>
            <person name="Gomi K."/>
        </authorList>
    </citation>
    <scope>NUCLEOTIDE SEQUENCE [LARGE SCALE GENOMIC DNA]</scope>
    <source>
        <strain evidence="6 7">RIB 2604</strain>
    </source>
</reference>